<dbReference type="AlphaFoldDB" id="A0A5C3QAN6"/>
<protein>
    <submittedName>
        <fullName evidence="2">Uncharacterized protein</fullName>
    </submittedName>
</protein>
<feature type="compositionally biased region" description="Basic residues" evidence="1">
    <location>
        <begin position="142"/>
        <end position="153"/>
    </location>
</feature>
<feature type="region of interest" description="Disordered" evidence="1">
    <location>
        <begin position="68"/>
        <end position="94"/>
    </location>
</feature>
<dbReference type="Proteomes" id="UP000305067">
    <property type="component" value="Unassembled WGS sequence"/>
</dbReference>
<reference evidence="2 3" key="1">
    <citation type="journal article" date="2019" name="Nat. Ecol. Evol.">
        <title>Megaphylogeny resolves global patterns of mushroom evolution.</title>
        <authorList>
            <person name="Varga T."/>
            <person name="Krizsan K."/>
            <person name="Foldi C."/>
            <person name="Dima B."/>
            <person name="Sanchez-Garcia M."/>
            <person name="Sanchez-Ramirez S."/>
            <person name="Szollosi G.J."/>
            <person name="Szarkandi J.G."/>
            <person name="Papp V."/>
            <person name="Albert L."/>
            <person name="Andreopoulos W."/>
            <person name="Angelini C."/>
            <person name="Antonin V."/>
            <person name="Barry K.W."/>
            <person name="Bougher N.L."/>
            <person name="Buchanan P."/>
            <person name="Buyck B."/>
            <person name="Bense V."/>
            <person name="Catcheside P."/>
            <person name="Chovatia M."/>
            <person name="Cooper J."/>
            <person name="Damon W."/>
            <person name="Desjardin D."/>
            <person name="Finy P."/>
            <person name="Geml J."/>
            <person name="Haridas S."/>
            <person name="Hughes K."/>
            <person name="Justo A."/>
            <person name="Karasinski D."/>
            <person name="Kautmanova I."/>
            <person name="Kiss B."/>
            <person name="Kocsube S."/>
            <person name="Kotiranta H."/>
            <person name="LaButti K.M."/>
            <person name="Lechner B.E."/>
            <person name="Liimatainen K."/>
            <person name="Lipzen A."/>
            <person name="Lukacs Z."/>
            <person name="Mihaltcheva S."/>
            <person name="Morgado L.N."/>
            <person name="Niskanen T."/>
            <person name="Noordeloos M.E."/>
            <person name="Ohm R.A."/>
            <person name="Ortiz-Santana B."/>
            <person name="Ovrebo C."/>
            <person name="Racz N."/>
            <person name="Riley R."/>
            <person name="Savchenko A."/>
            <person name="Shiryaev A."/>
            <person name="Soop K."/>
            <person name="Spirin V."/>
            <person name="Szebenyi C."/>
            <person name="Tomsovsky M."/>
            <person name="Tulloss R.E."/>
            <person name="Uehling J."/>
            <person name="Grigoriev I.V."/>
            <person name="Vagvolgyi C."/>
            <person name="Papp T."/>
            <person name="Martin F.M."/>
            <person name="Miettinen O."/>
            <person name="Hibbett D.S."/>
            <person name="Nagy L.G."/>
        </authorList>
    </citation>
    <scope>NUCLEOTIDE SEQUENCE [LARGE SCALE GENOMIC DNA]</scope>
    <source>
        <strain evidence="2 3">CBS 309.79</strain>
    </source>
</reference>
<evidence type="ECO:0000313" key="2">
    <source>
        <dbReference type="EMBL" id="TFK98119.1"/>
    </source>
</evidence>
<name>A0A5C3QAN6_9AGAR</name>
<dbReference type="EMBL" id="ML178842">
    <property type="protein sequence ID" value="TFK98119.1"/>
    <property type="molecule type" value="Genomic_DNA"/>
</dbReference>
<sequence length="184" mass="20112">MVAFQQQRIPRKRVSCTISVTAPRPVEPIHPSIFLYPTPNASYHAPPPAAHPVQPCGTLLARVPRRMLTPSFPSDSRSPSPPHTIVPQVSSRHPSKMMHLQTVQAALIAPLTGCDTRKAMCWLPWLPVLAQARKIAAIKSAGKGRRKAQRGRRAPPGSSDPEGEMMRTRLSATQPGEAETRVDS</sequence>
<gene>
    <name evidence="2" type="ORF">BDV98DRAFT_596126</name>
</gene>
<proteinExistence type="predicted"/>
<organism evidence="2 3">
    <name type="scientific">Pterulicium gracile</name>
    <dbReference type="NCBI Taxonomy" id="1884261"/>
    <lineage>
        <taxon>Eukaryota</taxon>
        <taxon>Fungi</taxon>
        <taxon>Dikarya</taxon>
        <taxon>Basidiomycota</taxon>
        <taxon>Agaricomycotina</taxon>
        <taxon>Agaricomycetes</taxon>
        <taxon>Agaricomycetidae</taxon>
        <taxon>Agaricales</taxon>
        <taxon>Pleurotineae</taxon>
        <taxon>Pterulaceae</taxon>
        <taxon>Pterulicium</taxon>
    </lineage>
</organism>
<accession>A0A5C3QAN6</accession>
<evidence type="ECO:0000256" key="1">
    <source>
        <dbReference type="SAM" id="MobiDB-lite"/>
    </source>
</evidence>
<evidence type="ECO:0000313" key="3">
    <source>
        <dbReference type="Proteomes" id="UP000305067"/>
    </source>
</evidence>
<keyword evidence="3" id="KW-1185">Reference proteome</keyword>
<feature type="region of interest" description="Disordered" evidence="1">
    <location>
        <begin position="139"/>
        <end position="184"/>
    </location>
</feature>